<dbReference type="InterPro" id="IPR049064">
    <property type="entry name" value="NAD_Glu_DH_ACT3"/>
</dbReference>
<proteinExistence type="predicted"/>
<evidence type="ECO:0000259" key="2">
    <source>
        <dbReference type="Pfam" id="PF21074"/>
    </source>
</evidence>
<dbReference type="InterPro" id="IPR007780">
    <property type="entry name" value="NAD_Glu_DH_bac"/>
</dbReference>
<dbReference type="InterPro" id="IPR028971">
    <property type="entry name" value="NAD-GDH_cat"/>
</dbReference>
<reference evidence="6" key="1">
    <citation type="submission" date="2020-05" db="EMBL/GenBank/DDBJ databases">
        <authorList>
            <person name="Chiriac C."/>
            <person name="Salcher M."/>
            <person name="Ghai R."/>
            <person name="Kavagutti S V."/>
        </authorList>
    </citation>
    <scope>NUCLEOTIDE SEQUENCE</scope>
</reference>
<dbReference type="SUPFAM" id="SSF51735">
    <property type="entry name" value="NAD(P)-binding Rossmann-fold domains"/>
    <property type="match status" value="1"/>
</dbReference>
<dbReference type="PANTHER" id="PTHR43403">
    <property type="entry name" value="NAD-SPECIFIC GLUTAMATE DEHYDROGENASE"/>
    <property type="match status" value="1"/>
</dbReference>
<dbReference type="GO" id="GO:0004069">
    <property type="term" value="F:L-aspartate:2-oxoglutarate aminotransferase activity"/>
    <property type="evidence" value="ECO:0007669"/>
    <property type="project" value="InterPro"/>
</dbReference>
<name>A0A6J7IC09_9ZZZZ</name>
<dbReference type="Pfam" id="PF21073">
    <property type="entry name" value="GDH_HM1"/>
    <property type="match status" value="1"/>
</dbReference>
<dbReference type="PANTHER" id="PTHR43403:SF1">
    <property type="entry name" value="NAD-SPECIFIC GLUTAMATE DEHYDROGENASE"/>
    <property type="match status" value="1"/>
</dbReference>
<dbReference type="Pfam" id="PF21075">
    <property type="entry name" value="GDH_ACT1"/>
    <property type="match status" value="1"/>
</dbReference>
<dbReference type="InterPro" id="IPR049058">
    <property type="entry name" value="NAD_Glu_DH_HM2"/>
</dbReference>
<dbReference type="InterPro" id="IPR049062">
    <property type="entry name" value="NAD_Glu_DH_ACT2"/>
</dbReference>
<dbReference type="PIRSF" id="PIRSF036761">
    <property type="entry name" value="GDH_Mll4104"/>
    <property type="match status" value="1"/>
</dbReference>
<feature type="domain" description="NAD-glutamate dehydrogenase ACT2" evidence="4">
    <location>
        <begin position="403"/>
        <end position="493"/>
    </location>
</feature>
<dbReference type="Pfam" id="PF21079">
    <property type="entry name" value="GDH_HM2"/>
    <property type="match status" value="1"/>
</dbReference>
<organism evidence="6">
    <name type="scientific">freshwater metagenome</name>
    <dbReference type="NCBI Taxonomy" id="449393"/>
    <lineage>
        <taxon>unclassified sequences</taxon>
        <taxon>metagenomes</taxon>
        <taxon>ecological metagenomes</taxon>
    </lineage>
</organism>
<dbReference type="Pfam" id="PF21077">
    <property type="entry name" value="GDH_ACT3"/>
    <property type="match status" value="1"/>
</dbReference>
<dbReference type="GO" id="GO:0006538">
    <property type="term" value="P:L-glutamate catabolic process"/>
    <property type="evidence" value="ECO:0007669"/>
    <property type="project" value="InterPro"/>
</dbReference>
<evidence type="ECO:0000259" key="1">
    <source>
        <dbReference type="Pfam" id="PF05088"/>
    </source>
</evidence>
<dbReference type="Gene3D" id="3.40.50.720">
    <property type="entry name" value="NAD(P)-binding Rossmann-like Domain"/>
    <property type="match status" value="1"/>
</dbReference>
<protein>
    <submittedName>
        <fullName evidence="6">Unannotated protein</fullName>
    </submittedName>
</protein>
<evidence type="ECO:0000313" key="6">
    <source>
        <dbReference type="EMBL" id="CAB4928340.1"/>
    </source>
</evidence>
<dbReference type="SUPFAM" id="SSF53223">
    <property type="entry name" value="Aminoacid dehydrogenase-like, N-terminal domain"/>
    <property type="match status" value="1"/>
</dbReference>
<dbReference type="Pfam" id="PF21076">
    <property type="entry name" value="GDH_ACT2"/>
    <property type="match status" value="1"/>
</dbReference>
<accession>A0A6J7IC09</accession>
<dbReference type="InterPro" id="IPR024727">
    <property type="entry name" value="NAD_Glu_DH_N_ACT1"/>
</dbReference>
<feature type="domain" description="NAD-glutamate dehydrogenase ACT3" evidence="5">
    <location>
        <begin position="549"/>
        <end position="621"/>
    </location>
</feature>
<dbReference type="GO" id="GO:0004352">
    <property type="term" value="F:glutamate dehydrogenase (NAD+) activity"/>
    <property type="evidence" value="ECO:0007669"/>
    <property type="project" value="InterPro"/>
</dbReference>
<feature type="domain" description="NAD-glutamate dehydrogenase N-terminal ACT1" evidence="3">
    <location>
        <begin position="44"/>
        <end position="170"/>
    </location>
</feature>
<evidence type="ECO:0000259" key="5">
    <source>
        <dbReference type="Pfam" id="PF21077"/>
    </source>
</evidence>
<gene>
    <name evidence="6" type="ORF">UFOPK3773_00089</name>
</gene>
<dbReference type="Pfam" id="PF21074">
    <property type="entry name" value="GDH_C"/>
    <property type="match status" value="1"/>
</dbReference>
<feature type="domain" description="NAD-glutamate dehydrogenase catalytic" evidence="1">
    <location>
        <begin position="726"/>
        <end position="1222"/>
    </location>
</feature>
<evidence type="ECO:0000259" key="4">
    <source>
        <dbReference type="Pfam" id="PF21076"/>
    </source>
</evidence>
<dbReference type="EMBL" id="CAFBNF010000004">
    <property type="protein sequence ID" value="CAB4928340.1"/>
    <property type="molecule type" value="Genomic_DNA"/>
</dbReference>
<evidence type="ECO:0000259" key="3">
    <source>
        <dbReference type="Pfam" id="PF21075"/>
    </source>
</evidence>
<dbReference type="InterPro" id="IPR036291">
    <property type="entry name" value="NAD(P)-bd_dom_sf"/>
</dbReference>
<dbReference type="InterPro" id="IPR049059">
    <property type="entry name" value="NAD_Glu_DH_HM1"/>
</dbReference>
<dbReference type="Pfam" id="PF21078">
    <property type="entry name" value="GDH_HM3"/>
    <property type="match status" value="1"/>
</dbReference>
<dbReference type="InterPro" id="IPR048381">
    <property type="entry name" value="GDH_C"/>
</dbReference>
<dbReference type="InterPro" id="IPR046346">
    <property type="entry name" value="Aminoacid_DH-like_N_sf"/>
</dbReference>
<dbReference type="InterPro" id="IPR049056">
    <property type="entry name" value="NAD_Glu_DH_HM3"/>
</dbReference>
<dbReference type="Pfam" id="PF05088">
    <property type="entry name" value="Bac_GDH_CD"/>
    <property type="match status" value="1"/>
</dbReference>
<feature type="domain" description="NAD-specific glutamate dehydrogenase C-terminal" evidence="2">
    <location>
        <begin position="1267"/>
        <end position="1604"/>
    </location>
</feature>
<sequence length="1620" mass="176869">MRVTGLVVGVAVDEARQRLLDEVATLAVLPEGLPRDRAAAADLVARYFRSVGVDDLVARRPSDLAAMVTSHARAGATRPRGADVVEIVGPGAIDIVTDDMPFLVDSVTGALLRLGRSLSLIVHPQLRVRRDEQSSLQAVVDDHDTDPEAIVESWMHLEFEPLPADDLTALALSLRDVLGDVRLSVADWVAMRDRALALADSVGRDPAPGISDADVSDAQELLRWLADDNFTFVGYREYALGAEGDGDSLEAVDDTALGVMRHDQATSTSFAKLSPEARVIALEPHLLVLTKANRRSTVHRPVYLDYVGVKKLDEAGRVVGEHRFVGLYAATAYSQSVTEIPVVRRKVEQVVQRASLPPASHDGRDLMQFLETYPRDELFEIEVDQLFDFAIQMLQLQERRQTRLFLRYDAFGRFASAIVYLPRDRYTTTVRERMQGQLRESFEAESIDFTARVSESVLARLHFLVRVETGRLLPRVDTAELERRLEDATKSWDDHFREAVDAAMSPAEGAVFAASYEGGFPEAYKEDFSAEAGLADTRLLSSLGAGRSMAVQMYRTPGVAEDVAERRFKVYRVGAAMSLSEMLPVLQNLGVGVVDERPYAIRRVGHEPGWIYDFGLTLPPSGVESASVGLERRFGEAFTAAWESRIDRDGFAALVVSAGLDWRQVALVQTLMAYARQLGTPFSQRYSEQVLCLHAELVRDLVEVFEGRCDPQRRDDGDDGALVGSIRKRLDAIASLDEDRIVRSLLSIVLAVVRTNMYQRGDDGSGPEVIAVKLLPRTIPDAPAPRPEFEIWVHSPRVSGVHLRFGRVARGGLRWSDRREDFRTEVLGLVKAQMVKNAVIVPVGAKGGFVCSATVDPTDREAVLAEGIACYRLFVSALLDVTDNLVNGVVQPPLQVVRRDGDDPYLVVAADKGTATFSDIANAISLEHGFWLGDAFASGGSAGYDHKEMGITARGAWESVSRHFRGLGVDVRHEGFRVVGIGDMSGDVFGNGMLLSEHLQLVAAFDHRHVFIDPEPDASRSFHERRRLFDLPRSSWADYDPALISAGGGVFARSAKFIPVSAQMRQLLDLGEEVVELAPNDLLGAILRARVDLLWNGGIGTYVKARGESHLDVGDKANDGIRVNGDQLRCRVVAEGGNLGLTQLGRVEAAQAGVLLNTDAIDNSAGVDTSDHEVNIKVLLDAAVRDGSLAADDRTPLLESMTHDVARLVLADNYQQNLMLAVDEQQVGSMLSVHRRLLQSLEETADLDRILEALPSEVELERRAALGLGLVAPELCVLAAHVKIALTADLLPAGLSREPWFARLLRDYFPEAVVSAFGERLLSHPLSDEIVSTMTSNDMINRGGVSYPFRVAEETGAAAIDIARGFRVATEVFGLHEVWRRIEELDSSAPAQVQADLLLEARRLLDRATRWTLQTRGGAVDVDAEVATFRDEVRRLAPLVPGLLRGAEARRLAARVDALVDAGAPRELATDVAVLLDLFSLLDVIEIARKVGEDPASVTDLYFAVSERFGGDLLLLRITALTRTDRWSSLARAALRSDLYTALAALTSRILRSTPAGLEPAERIDRWEAGQSEGVRRARGTLAEITALDSADIAALSVALRALRALVAQGGSGGTATGNG</sequence>